<organism evidence="1 2">
    <name type="scientific">Streptomyces adustus</name>
    <dbReference type="NCBI Taxonomy" id="1609272"/>
    <lineage>
        <taxon>Bacteria</taxon>
        <taxon>Bacillati</taxon>
        <taxon>Actinomycetota</taxon>
        <taxon>Actinomycetes</taxon>
        <taxon>Kitasatosporales</taxon>
        <taxon>Streptomycetaceae</taxon>
        <taxon>Streptomyces</taxon>
    </lineage>
</organism>
<protein>
    <submittedName>
        <fullName evidence="1">Uncharacterized protein</fullName>
    </submittedName>
</protein>
<sequence>MRDAIEYVRDVVTATDVAAVTMPRYGVQEEPAFAQVRRALFVGPASRWFSSVLACLCRLRRSCGRSVLAWSVLWQTA</sequence>
<dbReference type="AlphaFoldDB" id="A0A5N8V5L9"/>
<name>A0A5N8V5L9_9ACTN</name>
<reference evidence="1 2" key="1">
    <citation type="submission" date="2019-07" db="EMBL/GenBank/DDBJ databases">
        <title>New species of Amycolatopsis and Streptomyces.</title>
        <authorList>
            <person name="Duangmal K."/>
            <person name="Teo W.F.A."/>
            <person name="Lipun K."/>
        </authorList>
    </citation>
    <scope>NUCLEOTIDE SEQUENCE [LARGE SCALE GENOMIC DNA]</scope>
    <source>
        <strain evidence="1 2">NBRC 109810</strain>
    </source>
</reference>
<comment type="caution">
    <text evidence="1">The sequence shown here is derived from an EMBL/GenBank/DDBJ whole genome shotgun (WGS) entry which is preliminary data.</text>
</comment>
<gene>
    <name evidence="1" type="ORF">FNH09_02310</name>
</gene>
<dbReference type="RefSeq" id="WP_152884522.1">
    <property type="nucleotide sequence ID" value="NZ_VJZD01000004.1"/>
</dbReference>
<dbReference type="EMBL" id="VJZD01000004">
    <property type="protein sequence ID" value="MPY30186.1"/>
    <property type="molecule type" value="Genomic_DNA"/>
</dbReference>
<dbReference type="Proteomes" id="UP000325849">
    <property type="component" value="Unassembled WGS sequence"/>
</dbReference>
<keyword evidence="2" id="KW-1185">Reference proteome</keyword>
<evidence type="ECO:0000313" key="1">
    <source>
        <dbReference type="EMBL" id="MPY30186.1"/>
    </source>
</evidence>
<proteinExistence type="predicted"/>
<evidence type="ECO:0000313" key="2">
    <source>
        <dbReference type="Proteomes" id="UP000325849"/>
    </source>
</evidence>
<accession>A0A5N8V5L9</accession>